<reference evidence="5" key="3">
    <citation type="journal article" date="2005" name="Nature">
        <title>The map-based sequence of the rice genome.</title>
        <authorList>
            <consortium name="International rice genome sequencing project (IRGSP)"/>
            <person name="Matsumoto T."/>
            <person name="Wu J."/>
            <person name="Kanamori H."/>
            <person name="Katayose Y."/>
            <person name="Fujisawa M."/>
            <person name="Namiki N."/>
            <person name="Mizuno H."/>
            <person name="Yamamoto K."/>
            <person name="Antonio B.A."/>
            <person name="Baba T."/>
            <person name="Sakata K."/>
            <person name="Nagamura Y."/>
            <person name="Aoki H."/>
            <person name="Arikawa K."/>
            <person name="Arita K."/>
            <person name="Bito T."/>
            <person name="Chiden Y."/>
            <person name="Fujitsuka N."/>
            <person name="Fukunaka R."/>
            <person name="Hamada M."/>
            <person name="Harada C."/>
            <person name="Hayashi A."/>
            <person name="Hijishita S."/>
            <person name="Honda M."/>
            <person name="Hosokawa S."/>
            <person name="Ichikawa Y."/>
            <person name="Idonuma A."/>
            <person name="Iijima M."/>
            <person name="Ikeda M."/>
            <person name="Ikeno M."/>
            <person name="Ito K."/>
            <person name="Ito S."/>
            <person name="Ito T."/>
            <person name="Ito Y."/>
            <person name="Ito Y."/>
            <person name="Iwabuchi A."/>
            <person name="Kamiya K."/>
            <person name="Karasawa W."/>
            <person name="Kurita K."/>
            <person name="Katagiri S."/>
            <person name="Kikuta A."/>
            <person name="Kobayashi H."/>
            <person name="Kobayashi N."/>
            <person name="Machita K."/>
            <person name="Maehara T."/>
            <person name="Masukawa M."/>
            <person name="Mizubayashi T."/>
            <person name="Mukai Y."/>
            <person name="Nagasaki H."/>
            <person name="Nagata Y."/>
            <person name="Naito S."/>
            <person name="Nakashima M."/>
            <person name="Nakama Y."/>
            <person name="Nakamichi Y."/>
            <person name="Nakamura M."/>
            <person name="Meguro A."/>
            <person name="Negishi M."/>
            <person name="Ohta I."/>
            <person name="Ohta T."/>
            <person name="Okamoto M."/>
            <person name="Ono N."/>
            <person name="Saji S."/>
            <person name="Sakaguchi M."/>
            <person name="Sakai K."/>
            <person name="Shibata M."/>
            <person name="Shimokawa T."/>
            <person name="Song J."/>
            <person name="Takazaki Y."/>
            <person name="Terasawa K."/>
            <person name="Tsugane M."/>
            <person name="Tsuji K."/>
            <person name="Ueda S."/>
            <person name="Waki K."/>
            <person name="Yamagata H."/>
            <person name="Yamamoto M."/>
            <person name="Yamamoto S."/>
            <person name="Yamane H."/>
            <person name="Yoshiki S."/>
            <person name="Yoshihara R."/>
            <person name="Yukawa K."/>
            <person name="Zhong H."/>
            <person name="Yano M."/>
            <person name="Yuan Q."/>
            <person name="Ouyang S."/>
            <person name="Liu J."/>
            <person name="Jones K.M."/>
            <person name="Gansberger K."/>
            <person name="Moffat K."/>
            <person name="Hill J."/>
            <person name="Bera J."/>
            <person name="Fadrosh D."/>
            <person name="Jin S."/>
            <person name="Johri S."/>
            <person name="Kim M."/>
            <person name="Overton L."/>
            <person name="Reardon M."/>
            <person name="Tsitrin T."/>
            <person name="Vuong H."/>
            <person name="Weaver B."/>
            <person name="Ciecko A."/>
            <person name="Tallon L."/>
            <person name="Jackson J."/>
            <person name="Pai G."/>
            <person name="Aken S.V."/>
            <person name="Utterback T."/>
            <person name="Reidmuller S."/>
            <person name="Feldblyum T."/>
            <person name="Hsiao J."/>
            <person name="Zismann V."/>
            <person name="Iobst S."/>
            <person name="de Vazeille A.R."/>
            <person name="Buell C.R."/>
            <person name="Ying K."/>
            <person name="Li Y."/>
            <person name="Lu T."/>
            <person name="Huang Y."/>
            <person name="Zhao Q."/>
            <person name="Feng Q."/>
            <person name="Zhang L."/>
            <person name="Zhu J."/>
            <person name="Weng Q."/>
            <person name="Mu J."/>
            <person name="Lu Y."/>
            <person name="Fan D."/>
            <person name="Liu Y."/>
            <person name="Guan J."/>
            <person name="Zhang Y."/>
            <person name="Yu S."/>
            <person name="Liu X."/>
            <person name="Zhang Y."/>
            <person name="Hong G."/>
            <person name="Han B."/>
            <person name="Choisne N."/>
            <person name="Demange N."/>
            <person name="Orjeda G."/>
            <person name="Samain S."/>
            <person name="Cattolico L."/>
            <person name="Pelletier E."/>
            <person name="Couloux A."/>
            <person name="Segurens B."/>
            <person name="Wincker P."/>
            <person name="D'Hont A."/>
            <person name="Scarpelli C."/>
            <person name="Weissenbach J."/>
            <person name="Salanoubat M."/>
            <person name="Quetier F."/>
            <person name="Yu Y."/>
            <person name="Kim H.R."/>
            <person name="Rambo T."/>
            <person name="Currie J."/>
            <person name="Collura K."/>
            <person name="Luo M."/>
            <person name="Yang T."/>
            <person name="Ammiraju J.S.S."/>
            <person name="Engler F."/>
            <person name="Soderlund C."/>
            <person name="Wing R.A."/>
            <person name="Palmer L.E."/>
            <person name="de la Bastide M."/>
            <person name="Spiegel L."/>
            <person name="Nascimento L."/>
            <person name="Zutavern T."/>
            <person name="O'Shaughnessy A."/>
            <person name="Dike S."/>
            <person name="Dedhia N."/>
            <person name="Preston R."/>
            <person name="Balija V."/>
            <person name="McCombie W.R."/>
            <person name="Chow T."/>
            <person name="Chen H."/>
            <person name="Chung M."/>
            <person name="Chen C."/>
            <person name="Shaw J."/>
            <person name="Wu H."/>
            <person name="Hsiao K."/>
            <person name="Chao Y."/>
            <person name="Chu M."/>
            <person name="Cheng C."/>
            <person name="Hour A."/>
            <person name="Lee P."/>
            <person name="Lin S."/>
            <person name="Lin Y."/>
            <person name="Liou J."/>
            <person name="Liu S."/>
            <person name="Hsing Y."/>
            <person name="Raghuvanshi S."/>
            <person name="Mohanty A."/>
            <person name="Bharti A.K."/>
            <person name="Gaur A."/>
            <person name="Gupta V."/>
            <person name="Kumar D."/>
            <person name="Ravi V."/>
            <person name="Vij S."/>
            <person name="Kapur A."/>
            <person name="Khurana P."/>
            <person name="Khurana P."/>
            <person name="Khurana J.P."/>
            <person name="Tyagi A.K."/>
            <person name="Gaikwad K."/>
            <person name="Singh A."/>
            <person name="Dalal V."/>
            <person name="Srivastava S."/>
            <person name="Dixit A."/>
            <person name="Pal A.K."/>
            <person name="Ghazi I.A."/>
            <person name="Yadav M."/>
            <person name="Pandit A."/>
            <person name="Bhargava A."/>
            <person name="Sureshbabu K."/>
            <person name="Batra K."/>
            <person name="Sharma T.R."/>
            <person name="Mohapatra T."/>
            <person name="Singh N.K."/>
            <person name="Messing J."/>
            <person name="Nelson A.B."/>
            <person name="Fuks G."/>
            <person name="Kavchok S."/>
            <person name="Keizer G."/>
            <person name="Linton E."/>
            <person name="Llaca V."/>
            <person name="Song R."/>
            <person name="Tanyolac B."/>
            <person name="Young S."/>
            <person name="Ho-Il K."/>
            <person name="Hahn J.H."/>
            <person name="Sangsakoo G."/>
            <person name="Vanavichit A."/>
            <person name="de Mattos Luiz.A.T."/>
            <person name="Zimmer P.D."/>
            <person name="Malone G."/>
            <person name="Dellagostin O."/>
            <person name="de Oliveira A.C."/>
            <person name="Bevan M."/>
            <person name="Bancroft I."/>
            <person name="Minx P."/>
            <person name="Cordum H."/>
            <person name="Wilson R."/>
            <person name="Cheng Z."/>
            <person name="Jin W."/>
            <person name="Jiang J."/>
            <person name="Leong S.A."/>
            <person name="Iwama H."/>
            <person name="Gojobori T."/>
            <person name="Itoh T."/>
            <person name="Niimura Y."/>
            <person name="Fujii Y."/>
            <person name="Habara T."/>
            <person name="Sakai H."/>
            <person name="Sato Y."/>
            <person name="Wilson G."/>
            <person name="Kumar K."/>
            <person name="McCouch S."/>
            <person name="Juretic N."/>
            <person name="Hoen D."/>
            <person name="Wright S."/>
            <person name="Bruskiewich R."/>
            <person name="Bureau T."/>
            <person name="Miyao A."/>
            <person name="Hirochika H."/>
            <person name="Nishikawa T."/>
            <person name="Kadowaki K."/>
            <person name="Sugiura M."/>
            <person name="Burr B."/>
            <person name="Sasaki T."/>
        </authorList>
    </citation>
    <scope>NUCLEOTIDE SEQUENCE [LARGE SCALE GENOMIC DNA]</scope>
    <source>
        <strain evidence="5">cv. Nipponbare</strain>
    </source>
</reference>
<dbReference type="EMBL" id="AP003711">
    <property type="protein sequence ID" value="BAD35551.1"/>
    <property type="molecule type" value="Genomic_DNA"/>
</dbReference>
<feature type="signal peptide" evidence="2">
    <location>
        <begin position="1"/>
        <end position="28"/>
    </location>
</feature>
<evidence type="ECO:0000256" key="2">
    <source>
        <dbReference type="SAM" id="SignalP"/>
    </source>
</evidence>
<dbReference type="AlphaFoldDB" id="Q69WY6"/>
<feature type="region of interest" description="Disordered" evidence="1">
    <location>
        <begin position="93"/>
        <end position="128"/>
    </location>
</feature>
<evidence type="ECO:0000313" key="5">
    <source>
        <dbReference type="Proteomes" id="UP000000763"/>
    </source>
</evidence>
<reference evidence="3" key="2">
    <citation type="submission" date="2001-05" db="EMBL/GenBank/DDBJ databases">
        <title>Oryza sativa nipponbare(GA3) genomic DNA, chromosome 6, PAC clone:P0429G06.</title>
        <authorList>
            <person name="Sasaki T."/>
            <person name="Matsumoto T."/>
            <person name="Yamamoto K."/>
        </authorList>
    </citation>
    <scope>NUCLEOTIDE SEQUENCE</scope>
</reference>
<dbReference type="Proteomes" id="UP000000763">
    <property type="component" value="Chromosome 6"/>
</dbReference>
<accession>Q69WY6</accession>
<proteinExistence type="predicted"/>
<organism evidence="4 5">
    <name type="scientific">Oryza sativa subsp. japonica</name>
    <name type="common">Rice</name>
    <dbReference type="NCBI Taxonomy" id="39947"/>
    <lineage>
        <taxon>Eukaryota</taxon>
        <taxon>Viridiplantae</taxon>
        <taxon>Streptophyta</taxon>
        <taxon>Embryophyta</taxon>
        <taxon>Tracheophyta</taxon>
        <taxon>Spermatophyta</taxon>
        <taxon>Magnoliopsida</taxon>
        <taxon>Liliopsida</taxon>
        <taxon>Poales</taxon>
        <taxon>Poaceae</taxon>
        <taxon>BOP clade</taxon>
        <taxon>Oryzoideae</taxon>
        <taxon>Oryzeae</taxon>
        <taxon>Oryzinae</taxon>
        <taxon>Oryza</taxon>
        <taxon>Oryza sativa</taxon>
    </lineage>
</organism>
<evidence type="ECO:0000256" key="1">
    <source>
        <dbReference type="SAM" id="MobiDB-lite"/>
    </source>
</evidence>
<feature type="compositionally biased region" description="Basic and acidic residues" evidence="1">
    <location>
        <begin position="119"/>
        <end position="128"/>
    </location>
</feature>
<protein>
    <submittedName>
        <fullName evidence="4">Uncharacterized protein</fullName>
    </submittedName>
</protein>
<keyword evidence="2" id="KW-0732">Signal</keyword>
<reference evidence="4" key="1">
    <citation type="submission" date="2001-05" db="EMBL/GenBank/DDBJ databases">
        <title>Oryza sativa nipponbare(GA3) genomic DNA, chromosome 6, PAC clone:P0417G12.</title>
        <authorList>
            <person name="Sasaki T."/>
            <person name="Matsumoto T."/>
            <person name="Yamamoto K."/>
        </authorList>
    </citation>
    <scope>NUCLEOTIDE SEQUENCE</scope>
</reference>
<gene>
    <name evidence="4" type="ORF">P0417G12.8</name>
    <name evidence="3" type="ORF">P0429G06.25</name>
</gene>
<feature type="chain" id="PRO_5010141530" evidence="2">
    <location>
        <begin position="29"/>
        <end position="128"/>
    </location>
</feature>
<feature type="region of interest" description="Disordered" evidence="1">
    <location>
        <begin position="37"/>
        <end position="71"/>
    </location>
</feature>
<sequence length="128" mass="13600">MRRVGQPRHARAFTPLLWCHSLTTVALCFGRRRSDWCQSSATVPNPPRYHQSASGPLLPPPSPPVGGNGSPDVEGVALADFFFGPKLDDLMQWLGDGDAGQKGTLPASSSSSSYAQRGGAERAGGRRP</sequence>
<reference evidence="5" key="4">
    <citation type="journal article" date="2008" name="Nucleic Acids Res.">
        <title>The rice annotation project database (RAP-DB): 2008 update.</title>
        <authorList>
            <consortium name="The rice annotation project (RAP)"/>
        </authorList>
    </citation>
    <scope>GENOME REANNOTATION</scope>
    <source>
        <strain evidence="5">cv. Nipponbare</strain>
    </source>
</reference>
<evidence type="ECO:0000313" key="3">
    <source>
        <dbReference type="EMBL" id="BAD35519.1"/>
    </source>
</evidence>
<dbReference type="EMBL" id="AP003626">
    <property type="protein sequence ID" value="BAD35519.1"/>
    <property type="molecule type" value="Genomic_DNA"/>
</dbReference>
<name>Q69WY6_ORYSJ</name>
<evidence type="ECO:0000313" key="4">
    <source>
        <dbReference type="EMBL" id="BAD35551.1"/>
    </source>
</evidence>